<dbReference type="EMBL" id="KN121850">
    <property type="protein sequence ID" value="KFO35260.1"/>
    <property type="molecule type" value="Genomic_DNA"/>
</dbReference>
<reference evidence="1 2" key="1">
    <citation type="submission" date="2013-11" db="EMBL/GenBank/DDBJ databases">
        <title>The Damaraland mole rat (Fukomys damarensis) genome and evolution of African mole rats.</title>
        <authorList>
            <person name="Gladyshev V.N."/>
            <person name="Fang X."/>
        </authorList>
    </citation>
    <scope>NUCLEOTIDE SEQUENCE [LARGE SCALE GENOMIC DNA]</scope>
    <source>
        <tissue evidence="1">Liver</tissue>
    </source>
</reference>
<protein>
    <submittedName>
        <fullName evidence="1">Uncharacterized protein</fullName>
    </submittedName>
</protein>
<gene>
    <name evidence="1" type="ORF">H920_03395</name>
</gene>
<evidence type="ECO:0000313" key="2">
    <source>
        <dbReference type="Proteomes" id="UP000028990"/>
    </source>
</evidence>
<evidence type="ECO:0000313" key="1">
    <source>
        <dbReference type="EMBL" id="KFO35260.1"/>
    </source>
</evidence>
<name>A0A091DYB5_FUKDA</name>
<sequence length="162" mass="17470">MENVVSDLVTNRFGDMESGAFGYIEVCSVGGDCSKGAFWLRLTTDSGRHSLQENYDVLGPTAQDDLVLRSEELLFAHLPGLSLWEGVHGDATKLSREGQRAQVKRGSTACSVDRDTAAPLAAMEKPRLGRAIGKIGVSGAVVLDEHRCARAAVLRLLHYGEN</sequence>
<dbReference type="Proteomes" id="UP000028990">
    <property type="component" value="Unassembled WGS sequence"/>
</dbReference>
<accession>A0A091DYB5</accession>
<organism evidence="1 2">
    <name type="scientific">Fukomys damarensis</name>
    <name type="common">Damaraland mole rat</name>
    <name type="synonym">Cryptomys damarensis</name>
    <dbReference type="NCBI Taxonomy" id="885580"/>
    <lineage>
        <taxon>Eukaryota</taxon>
        <taxon>Metazoa</taxon>
        <taxon>Chordata</taxon>
        <taxon>Craniata</taxon>
        <taxon>Vertebrata</taxon>
        <taxon>Euteleostomi</taxon>
        <taxon>Mammalia</taxon>
        <taxon>Eutheria</taxon>
        <taxon>Euarchontoglires</taxon>
        <taxon>Glires</taxon>
        <taxon>Rodentia</taxon>
        <taxon>Hystricomorpha</taxon>
        <taxon>Bathyergidae</taxon>
        <taxon>Fukomys</taxon>
    </lineage>
</organism>
<dbReference type="AlphaFoldDB" id="A0A091DYB5"/>
<keyword evidence="2" id="KW-1185">Reference proteome</keyword>
<proteinExistence type="predicted"/>